<evidence type="ECO:0000256" key="5">
    <source>
        <dbReference type="ARBA" id="ARBA00022448"/>
    </source>
</evidence>
<comment type="subcellular location">
    <subcellularLocation>
        <location evidence="1">Host cell membrane</location>
        <topology evidence="1">Single-pass type III membrane protein</topology>
    </subcellularLocation>
    <subcellularLocation>
        <location evidence="2">Virion membrane</location>
        <topology evidence="2">Single-pass type III membrane protein</topology>
    </subcellularLocation>
</comment>
<feature type="transmembrane region" description="Helical" evidence="15">
    <location>
        <begin position="13"/>
        <end position="35"/>
    </location>
</feature>
<evidence type="ECO:0000256" key="13">
    <source>
        <dbReference type="ARBA" id="ARBA00023303"/>
    </source>
</evidence>
<dbReference type="GO" id="GO:0020002">
    <property type="term" value="C:host cell plasma membrane"/>
    <property type="evidence" value="ECO:0007669"/>
    <property type="project" value="UniProtKB-SubCell"/>
</dbReference>
<proteinExistence type="predicted"/>
<comment type="subunit">
    <text evidence="3">Homotetramer.</text>
</comment>
<dbReference type="GO" id="GO:0015267">
    <property type="term" value="F:channel activity"/>
    <property type="evidence" value="ECO:0007669"/>
    <property type="project" value="UniProtKB-KW"/>
</dbReference>
<name>A0A2P1GNQ6_9ORTO</name>
<evidence type="ECO:0000256" key="3">
    <source>
        <dbReference type="ARBA" id="ARBA00011881"/>
    </source>
</evidence>
<keyword evidence="5" id="KW-0813">Transport</keyword>
<keyword evidence="12" id="KW-0406">Ion transport</keyword>
<evidence type="ECO:0000256" key="7">
    <source>
        <dbReference type="ARBA" id="ARBA00022781"/>
    </source>
</evidence>
<dbReference type="InterPro" id="IPR006859">
    <property type="entry name" value="Flu_B_M2"/>
</dbReference>
<keyword evidence="13" id="KW-0407">Ion channel</keyword>
<keyword evidence="8" id="KW-0735">Signal-anchor</keyword>
<dbReference type="GO" id="GO:1902600">
    <property type="term" value="P:proton transmembrane transport"/>
    <property type="evidence" value="ECO:0007669"/>
    <property type="project" value="UniProtKB-KW"/>
</dbReference>
<evidence type="ECO:0000256" key="14">
    <source>
        <dbReference type="ARBA" id="ARBA00030349"/>
    </source>
</evidence>
<keyword evidence="7" id="KW-0375">Hydrogen ion transport</keyword>
<keyword evidence="15" id="KW-0812">Transmembrane</keyword>
<dbReference type="GO" id="GO:0016020">
    <property type="term" value="C:membrane"/>
    <property type="evidence" value="ECO:0007669"/>
    <property type="project" value="InterPro"/>
</dbReference>
<evidence type="ECO:0000256" key="6">
    <source>
        <dbReference type="ARBA" id="ARBA00022553"/>
    </source>
</evidence>
<keyword evidence="10" id="KW-1182">Viral ion channel</keyword>
<evidence type="ECO:0000256" key="10">
    <source>
        <dbReference type="ARBA" id="ARBA00023039"/>
    </source>
</evidence>
<evidence type="ECO:0000256" key="11">
    <source>
        <dbReference type="ARBA" id="ARBA00023054"/>
    </source>
</evidence>
<keyword evidence="11" id="KW-0175">Coiled coil</keyword>
<dbReference type="GO" id="GO:0055036">
    <property type="term" value="C:virion membrane"/>
    <property type="evidence" value="ECO:0007669"/>
    <property type="project" value="UniProtKB-SubCell"/>
</dbReference>
<protein>
    <recommendedName>
        <fullName evidence="4">Matrix protein 2</fullName>
    </recommendedName>
    <alternativeName>
        <fullName evidence="14">BM2</fullName>
    </alternativeName>
</protein>
<evidence type="ECO:0000256" key="2">
    <source>
        <dbReference type="ARBA" id="ARBA00004462"/>
    </source>
</evidence>
<keyword evidence="6" id="KW-0597">Phosphoprotein</keyword>
<evidence type="ECO:0000256" key="9">
    <source>
        <dbReference type="ARBA" id="ARBA00022989"/>
    </source>
</evidence>
<accession>A0A2P1GNQ6</accession>
<reference evidence="16" key="1">
    <citation type="journal article" date="2018" name="Nature">
        <title>The evolutionary history of vertebrate RNA viruses.</title>
        <authorList>
            <person name="Shi M."/>
            <person name="Lin X.D."/>
            <person name="Chen X."/>
            <person name="Tian J.H."/>
            <person name="Chen L.J."/>
            <person name="Li K."/>
            <person name="Wang W."/>
            <person name="Eden J.S."/>
            <person name="Shen J.J."/>
            <person name="Liu L."/>
            <person name="Holmes E.C."/>
            <person name="Zhang Y.Z."/>
        </authorList>
    </citation>
    <scope>NUCLEOTIDE SEQUENCE</scope>
    <source>
        <strain evidence="16">WHQSR4065</strain>
    </source>
</reference>
<evidence type="ECO:0000256" key="4">
    <source>
        <dbReference type="ARBA" id="ARBA00015052"/>
    </source>
</evidence>
<organism evidence="16">
    <name type="scientific">Wuhan spiny eel influenza virus</name>
    <dbReference type="NCBI Taxonomy" id="2116483"/>
    <lineage>
        <taxon>Viruses</taxon>
        <taxon>Riboviria</taxon>
        <taxon>Orthornavirae</taxon>
        <taxon>Negarnaviricota</taxon>
        <taxon>Polyploviricotina</taxon>
        <taxon>Insthoviricetes</taxon>
        <taxon>Articulavirales</taxon>
        <taxon>Orthomyxoviridae</taxon>
    </lineage>
</organism>
<keyword evidence="15" id="KW-0472">Membrane</keyword>
<evidence type="ECO:0000256" key="12">
    <source>
        <dbReference type="ARBA" id="ARBA00023065"/>
    </source>
</evidence>
<dbReference type="EMBL" id="MG600043">
    <property type="protein sequence ID" value="AVM87627.1"/>
    <property type="molecule type" value="Viral_cRNA"/>
</dbReference>
<evidence type="ECO:0000256" key="8">
    <source>
        <dbReference type="ARBA" id="ARBA00022968"/>
    </source>
</evidence>
<evidence type="ECO:0000256" key="1">
    <source>
        <dbReference type="ARBA" id="ARBA00004224"/>
    </source>
</evidence>
<dbReference type="Pfam" id="PF04772">
    <property type="entry name" value="Flu_B_M2"/>
    <property type="match status" value="1"/>
</dbReference>
<keyword evidence="9 15" id="KW-1133">Transmembrane helix</keyword>
<sequence length="124" mass="14305">MNCSCPDKEYVPILVQIGVGFTIFHFCIWVVGFLYQLKKKATLNFNVISNKSSRSLEREVSLMRRKFNESNRDDEARNMFLEDMRLKLGDFVSTENLTTEEMIEMAVNVDEIVLSGNDSVLNNI</sequence>
<evidence type="ECO:0000256" key="15">
    <source>
        <dbReference type="SAM" id="Phobius"/>
    </source>
</evidence>
<evidence type="ECO:0000313" key="16">
    <source>
        <dbReference type="EMBL" id="AVM87627.1"/>
    </source>
</evidence>